<dbReference type="InterPro" id="IPR003959">
    <property type="entry name" value="ATPase_AAA_core"/>
</dbReference>
<comment type="similarity">
    <text evidence="1">Belongs to the CbxX/CfxQ family.</text>
</comment>
<dbReference type="PANTHER" id="PTHR43392:SF2">
    <property type="entry name" value="AAA-TYPE ATPASE FAMILY PROTEIN _ ANKYRIN REPEAT FAMILY PROTEIN"/>
    <property type="match status" value="1"/>
</dbReference>
<feature type="region of interest" description="Disordered" evidence="4">
    <location>
        <begin position="764"/>
        <end position="826"/>
    </location>
</feature>
<proteinExistence type="inferred from homology"/>
<reference evidence="6" key="2">
    <citation type="submission" date="2023-05" db="EMBL/GenBank/DDBJ databases">
        <authorList>
            <consortium name="Lawrence Berkeley National Laboratory"/>
            <person name="Steindorff A."/>
            <person name="Hensen N."/>
            <person name="Bonometti L."/>
            <person name="Westerberg I."/>
            <person name="Brannstrom I.O."/>
            <person name="Guillou S."/>
            <person name="Cros-Aarteil S."/>
            <person name="Calhoun S."/>
            <person name="Haridas S."/>
            <person name="Kuo A."/>
            <person name="Mondo S."/>
            <person name="Pangilinan J."/>
            <person name="Riley R."/>
            <person name="Labutti K."/>
            <person name="Andreopoulos B."/>
            <person name="Lipzen A."/>
            <person name="Chen C."/>
            <person name="Yanf M."/>
            <person name="Daum C."/>
            <person name="Ng V."/>
            <person name="Clum A."/>
            <person name="Ohm R."/>
            <person name="Martin F."/>
            <person name="Silar P."/>
            <person name="Natvig D."/>
            <person name="Lalanne C."/>
            <person name="Gautier V."/>
            <person name="Ament-Velasquez S.L."/>
            <person name="Kruys A."/>
            <person name="Hutchinson M.I."/>
            <person name="Powell A.J."/>
            <person name="Barry K."/>
            <person name="Miller A.N."/>
            <person name="Grigoriev I.V."/>
            <person name="Debuchy R."/>
            <person name="Gladieux P."/>
            <person name="Thoren M.H."/>
            <person name="Johannesson H."/>
        </authorList>
    </citation>
    <scope>NUCLEOTIDE SEQUENCE</scope>
    <source>
        <strain evidence="6">CBS 532.94</strain>
    </source>
</reference>
<dbReference type="AlphaFoldDB" id="A0AAN7HFB3"/>
<feature type="compositionally biased region" description="Acidic residues" evidence="4">
    <location>
        <begin position="815"/>
        <end position="825"/>
    </location>
</feature>
<dbReference type="Pfam" id="PF00004">
    <property type="entry name" value="AAA"/>
    <property type="match status" value="2"/>
</dbReference>
<keyword evidence="6" id="KW-0378">Hydrolase</keyword>
<dbReference type="GO" id="GO:0005524">
    <property type="term" value="F:ATP binding"/>
    <property type="evidence" value="ECO:0007669"/>
    <property type="project" value="UniProtKB-KW"/>
</dbReference>
<feature type="domain" description="AAA+ ATPase" evidence="5">
    <location>
        <begin position="48"/>
        <end position="185"/>
    </location>
</feature>
<dbReference type="SUPFAM" id="SSF52540">
    <property type="entry name" value="P-loop containing nucleoside triphosphate hydrolases"/>
    <property type="match status" value="3"/>
</dbReference>
<evidence type="ECO:0000256" key="1">
    <source>
        <dbReference type="ARBA" id="ARBA00010378"/>
    </source>
</evidence>
<dbReference type="Proteomes" id="UP001303760">
    <property type="component" value="Unassembled WGS sequence"/>
</dbReference>
<name>A0AAN7HFB3_9PEZI</name>
<dbReference type="InterPro" id="IPR050773">
    <property type="entry name" value="CbxX/CfxQ_RuBisCO_ESX"/>
</dbReference>
<dbReference type="EMBL" id="MU860110">
    <property type="protein sequence ID" value="KAK4238069.1"/>
    <property type="molecule type" value="Genomic_DNA"/>
</dbReference>
<sequence length="872" mass="96172">MEMVGLEAVKARFLEVTDTIETAKRQAERIRDGGDDSGYRSAKAAFSSGFHAAFIGNPGTGKTTVGRLYAKFLASQDMIPDNDNGGFVKTAGASLLRGSVKAIKDFLQPLDDGYRSTGGVAFIDRPQALAVDDGRETVDYLVHEMDRMQEKVAFVFAGPKKDIETFLGFDARLRLRVQFDFKFDDFQDTEILQRQIREQYGGKMRVEMGHDGLEFGNVREVAAAMKQIRARQATRLAQDNYERELDEQPPVRVSLNKLFLGSPGTGKTTVAKYYGQILADIGLLSRGEVLVKNPADFIGQAIGESEQKTKAILDAAKGNVLIIDEAYGLSAASSGGGAGDDLTGHAADSYKTAVIDTLVAEVQGTSGEDRCVLLLGYKDGMEKLFQSVNPALRRRFPWSSAFEFEDYTDDELRLILGMKLKKDGFRATERAEEAAMEVLRRSRNHRNFGNAGEVDILLSRAKDNQQKRLAKDGGPKDPYLFEPQDIDPDFDRLDRAGVSIRKVFEDFVGMEDLIAKLEGYQRIVQNSKDLDSDAQRLIPFNFLFRGPPGIGKTTLATKMGQIFYAMGFLATPTVEHCSTSHLIGEALGKVLFTDEAYCLADSSFGRDALAEVAAILTRPRYRNKLVTILAGYEDDIDRLMAVNPGLTSRFPEVVDFPSLGPAECCELLFKRIKALQGGVDLAPVLEGGGGGAVERICRVFGQLARLPAWGNGRDVETLAENVVAHMMRSRAPTLVLTEEIVVGQMEALRKERAKRAGRRASYLHVPAYSKGPGGHGRDDSPESVQDQDRTATSAPSLGVHSHNVNVNTTSRIQELSDDDDDEDEEDKMREFLEMSELCPYGYIWKRVTGGWECEGGAHSMTDDDVRREMGRS</sequence>
<reference evidence="6" key="1">
    <citation type="journal article" date="2023" name="Mol. Phylogenet. Evol.">
        <title>Genome-scale phylogeny and comparative genomics of the fungal order Sordariales.</title>
        <authorList>
            <person name="Hensen N."/>
            <person name="Bonometti L."/>
            <person name="Westerberg I."/>
            <person name="Brannstrom I.O."/>
            <person name="Guillou S."/>
            <person name="Cros-Aarteil S."/>
            <person name="Calhoun S."/>
            <person name="Haridas S."/>
            <person name="Kuo A."/>
            <person name="Mondo S."/>
            <person name="Pangilinan J."/>
            <person name="Riley R."/>
            <person name="LaButti K."/>
            <person name="Andreopoulos B."/>
            <person name="Lipzen A."/>
            <person name="Chen C."/>
            <person name="Yan M."/>
            <person name="Daum C."/>
            <person name="Ng V."/>
            <person name="Clum A."/>
            <person name="Steindorff A."/>
            <person name="Ohm R.A."/>
            <person name="Martin F."/>
            <person name="Silar P."/>
            <person name="Natvig D.O."/>
            <person name="Lalanne C."/>
            <person name="Gautier V."/>
            <person name="Ament-Velasquez S.L."/>
            <person name="Kruys A."/>
            <person name="Hutchinson M.I."/>
            <person name="Powell A.J."/>
            <person name="Barry K."/>
            <person name="Miller A.N."/>
            <person name="Grigoriev I.V."/>
            <person name="Debuchy R."/>
            <person name="Gladieux P."/>
            <person name="Hiltunen Thoren M."/>
            <person name="Johannesson H."/>
        </authorList>
    </citation>
    <scope>NUCLEOTIDE SEQUENCE</scope>
    <source>
        <strain evidence="6">CBS 532.94</strain>
    </source>
</reference>
<dbReference type="FunFam" id="3.40.50.300:FF:000216">
    <property type="entry name" value="Type VII secretion ATPase EccA"/>
    <property type="match status" value="1"/>
</dbReference>
<feature type="compositionally biased region" description="Polar residues" evidence="4">
    <location>
        <begin position="802"/>
        <end position="813"/>
    </location>
</feature>
<protein>
    <submittedName>
        <fullName evidence="6">P-loop containing nucleoside triphosphate hydrolase protein</fullName>
    </submittedName>
</protein>
<dbReference type="InterPro" id="IPR003593">
    <property type="entry name" value="AAA+_ATPase"/>
</dbReference>
<feature type="domain" description="AAA+ ATPase" evidence="5">
    <location>
        <begin position="538"/>
        <end position="660"/>
    </location>
</feature>
<evidence type="ECO:0000259" key="5">
    <source>
        <dbReference type="SMART" id="SM00382"/>
    </source>
</evidence>
<dbReference type="SMART" id="SM00382">
    <property type="entry name" value="AAA"/>
    <property type="match status" value="3"/>
</dbReference>
<evidence type="ECO:0000256" key="2">
    <source>
        <dbReference type="ARBA" id="ARBA00022741"/>
    </source>
</evidence>
<dbReference type="PRINTS" id="PR00819">
    <property type="entry name" value="CBXCFQXSUPER"/>
</dbReference>
<evidence type="ECO:0000313" key="6">
    <source>
        <dbReference type="EMBL" id="KAK4238069.1"/>
    </source>
</evidence>
<feature type="domain" description="AAA+ ATPase" evidence="5">
    <location>
        <begin position="253"/>
        <end position="452"/>
    </location>
</feature>
<evidence type="ECO:0000313" key="7">
    <source>
        <dbReference type="Proteomes" id="UP001303760"/>
    </source>
</evidence>
<dbReference type="PANTHER" id="PTHR43392">
    <property type="entry name" value="AAA-TYPE ATPASE FAMILY PROTEIN / ANKYRIN REPEAT FAMILY PROTEIN"/>
    <property type="match status" value="1"/>
</dbReference>
<comment type="caution">
    <text evidence="6">The sequence shown here is derived from an EMBL/GenBank/DDBJ whole genome shotgun (WGS) entry which is preliminary data.</text>
</comment>
<dbReference type="CDD" id="cd00009">
    <property type="entry name" value="AAA"/>
    <property type="match status" value="2"/>
</dbReference>
<evidence type="ECO:0000256" key="4">
    <source>
        <dbReference type="SAM" id="MobiDB-lite"/>
    </source>
</evidence>
<dbReference type="InterPro" id="IPR000641">
    <property type="entry name" value="CbxX/CfxQ"/>
</dbReference>
<dbReference type="InterPro" id="IPR027417">
    <property type="entry name" value="P-loop_NTPase"/>
</dbReference>
<dbReference type="GO" id="GO:0016887">
    <property type="term" value="F:ATP hydrolysis activity"/>
    <property type="evidence" value="ECO:0007669"/>
    <property type="project" value="InterPro"/>
</dbReference>
<dbReference type="Pfam" id="PF17866">
    <property type="entry name" value="AAA_lid_6"/>
    <property type="match status" value="1"/>
</dbReference>
<dbReference type="Gene3D" id="1.10.8.60">
    <property type="match status" value="1"/>
</dbReference>
<keyword evidence="3" id="KW-0067">ATP-binding</keyword>
<keyword evidence="2" id="KW-0547">Nucleotide-binding</keyword>
<accession>A0AAN7HFB3</accession>
<gene>
    <name evidence="6" type="ORF">C8A03DRAFT_33918</name>
</gene>
<keyword evidence="7" id="KW-1185">Reference proteome</keyword>
<dbReference type="Gene3D" id="3.40.50.300">
    <property type="entry name" value="P-loop containing nucleotide triphosphate hydrolases"/>
    <property type="match status" value="3"/>
</dbReference>
<dbReference type="InterPro" id="IPR041627">
    <property type="entry name" value="AAA_lid_6"/>
</dbReference>
<organism evidence="6 7">
    <name type="scientific">Achaetomium macrosporum</name>
    <dbReference type="NCBI Taxonomy" id="79813"/>
    <lineage>
        <taxon>Eukaryota</taxon>
        <taxon>Fungi</taxon>
        <taxon>Dikarya</taxon>
        <taxon>Ascomycota</taxon>
        <taxon>Pezizomycotina</taxon>
        <taxon>Sordariomycetes</taxon>
        <taxon>Sordariomycetidae</taxon>
        <taxon>Sordariales</taxon>
        <taxon>Chaetomiaceae</taxon>
        <taxon>Achaetomium</taxon>
    </lineage>
</organism>
<evidence type="ECO:0000256" key="3">
    <source>
        <dbReference type="ARBA" id="ARBA00022840"/>
    </source>
</evidence>